<dbReference type="EMBL" id="LAZR01016438">
    <property type="protein sequence ID" value="KKM04504.1"/>
    <property type="molecule type" value="Genomic_DNA"/>
</dbReference>
<proteinExistence type="predicted"/>
<dbReference type="AlphaFoldDB" id="A0A0F9H0A4"/>
<sequence>MALGTEILAALAALSEADKGNITKCWDAIGEVISGEMSSGVKIGWSSRDAGGDQVITGVGYQSSLIIFLAADTPYSNRNWSVGFDDGAVAMSVLNHENGTLTGVKIGESIAIDRVLANQLMGHVTAIGADGFTITWALTGAASLYFIYLAVKLPGG</sequence>
<protein>
    <submittedName>
        <fullName evidence="1">Uncharacterized protein</fullName>
    </submittedName>
</protein>
<accession>A0A0F9H0A4</accession>
<organism evidence="1">
    <name type="scientific">marine sediment metagenome</name>
    <dbReference type="NCBI Taxonomy" id="412755"/>
    <lineage>
        <taxon>unclassified sequences</taxon>
        <taxon>metagenomes</taxon>
        <taxon>ecological metagenomes</taxon>
    </lineage>
</organism>
<name>A0A0F9H0A4_9ZZZZ</name>
<gene>
    <name evidence="1" type="ORF">LCGC14_1763570</name>
</gene>
<evidence type="ECO:0000313" key="1">
    <source>
        <dbReference type="EMBL" id="KKM04504.1"/>
    </source>
</evidence>
<comment type="caution">
    <text evidence="1">The sequence shown here is derived from an EMBL/GenBank/DDBJ whole genome shotgun (WGS) entry which is preliminary data.</text>
</comment>
<reference evidence="1" key="1">
    <citation type="journal article" date="2015" name="Nature">
        <title>Complex archaea that bridge the gap between prokaryotes and eukaryotes.</title>
        <authorList>
            <person name="Spang A."/>
            <person name="Saw J.H."/>
            <person name="Jorgensen S.L."/>
            <person name="Zaremba-Niedzwiedzka K."/>
            <person name="Martijn J."/>
            <person name="Lind A.E."/>
            <person name="van Eijk R."/>
            <person name="Schleper C."/>
            <person name="Guy L."/>
            <person name="Ettema T.J."/>
        </authorList>
    </citation>
    <scope>NUCLEOTIDE SEQUENCE</scope>
</reference>